<dbReference type="PANTHER" id="PTHR19872:SF7">
    <property type="entry name" value="F-BOX AND WD REPEAT DOMAIN CONTAINING PROTEIN 10B-RELATED"/>
    <property type="match status" value="1"/>
</dbReference>
<reference evidence="6 7" key="1">
    <citation type="submission" date="2024-02" db="EMBL/GenBank/DDBJ databases">
        <authorList>
            <person name="Daric V."/>
            <person name="Darras S."/>
        </authorList>
    </citation>
    <scope>NUCLEOTIDE SEQUENCE [LARGE SCALE GENOMIC DNA]</scope>
</reference>
<dbReference type="InterPro" id="IPR001810">
    <property type="entry name" value="F-box_dom"/>
</dbReference>
<dbReference type="PANTHER" id="PTHR19872">
    <property type="entry name" value="UBIQUITIN LIGASE SPECIFICITY FACTOR/HREP PROTEIN"/>
    <property type="match status" value="1"/>
</dbReference>
<dbReference type="SMART" id="SM00320">
    <property type="entry name" value="WD40"/>
    <property type="match status" value="6"/>
</dbReference>
<organism evidence="6 7">
    <name type="scientific">Clavelina lepadiformis</name>
    <name type="common">Light-bulb sea squirt</name>
    <name type="synonym">Ascidia lepadiformis</name>
    <dbReference type="NCBI Taxonomy" id="159417"/>
    <lineage>
        <taxon>Eukaryota</taxon>
        <taxon>Metazoa</taxon>
        <taxon>Chordata</taxon>
        <taxon>Tunicata</taxon>
        <taxon>Ascidiacea</taxon>
        <taxon>Aplousobranchia</taxon>
        <taxon>Clavelinidae</taxon>
        <taxon>Clavelina</taxon>
    </lineage>
</organism>
<keyword evidence="7" id="KW-1185">Reference proteome</keyword>
<sequence>MATPAKVDQFPIRKQKQIQIAKEIQKGVADVYQWLLRANFSTTRKFFLGIIHRIENLALLKQTIRILSSMKEKDFTYSRSQCNSSLLHYQKEFSSNKFSVKLRAIEIEISKAWSWFSSLNISNKSNFLYCIIMVIDDSTILHQALNLAKTVYVQQKREQNIFTVDDSLISEPDSLSNSTHSFHTDQHPDIYMLAEVNSCYELARPDMNKMQEDIKSESDLPSESSYSSSESSMDPRAIVVSASQQALSGVCPYTDFISKLPIHLAKKIISLLGLSTQRNAACVCQRWHTLVRQVQLESRTKREILEEAVMMQGVSAKGAHPNYAKKKIISVPLSQNVRLNDPLSSEEKFYQHRNSFGELEIAQYEMEERNVYCGSYNVLILDKHTDAHRVIHYSGGNVIASGSHDRIIRLFNSTDGHEILPPIRGHPGSITSLFVSDDGTGYIFSGSYDTTIRRWKLGSSSCQQIFHGHRKSVTNLDYSNHVLVSAANDGLIKVWNVKTGKCSCTFKHSKCSPVTCVKFLQNTIVSSCDRGLIKVWDISTRKLCKMLVGHSDAVSSVGMDDHYVVSGSHDGYVMTWLRNGNIRQHVNAYRHPKKVLCVELRYLRIVSGCEDGKIRVLHLHTGECLRVFESISWEYDLAADRASCEINDDDNKLEKVIGHCRPYVRAARNWASSISCSNLRNRPFSAPVKKQRPLSDKPRLVSSFSSLNSYRSQSAMSVAALHRQRGNSPHLNRSRIKISRVASESTINVHDSRAMSVISGISSMIIKDDLKEGSRLHQKWSTSSLGRHSPGYKAERTSLSRDRIHLKISSIHHNTRSEEEDINTALNGGHLDIREIFHEQFQKSL</sequence>
<comment type="caution">
    <text evidence="6">The sequence shown here is derived from an EMBL/GenBank/DDBJ whole genome shotgun (WGS) entry which is preliminary data.</text>
</comment>
<protein>
    <recommendedName>
        <fullName evidence="5">F-box domain-containing protein</fullName>
    </recommendedName>
</protein>
<dbReference type="Gene3D" id="2.130.10.10">
    <property type="entry name" value="YVTN repeat-like/Quinoprotein amine dehydrogenase"/>
    <property type="match status" value="1"/>
</dbReference>
<name>A0ABP0FGD9_CLALP</name>
<evidence type="ECO:0000313" key="6">
    <source>
        <dbReference type="EMBL" id="CAK8677766.1"/>
    </source>
</evidence>
<dbReference type="InterPro" id="IPR036322">
    <property type="entry name" value="WD40_repeat_dom_sf"/>
</dbReference>
<feature type="compositionally biased region" description="Low complexity" evidence="4">
    <location>
        <begin position="219"/>
        <end position="232"/>
    </location>
</feature>
<evidence type="ECO:0000256" key="4">
    <source>
        <dbReference type="SAM" id="MobiDB-lite"/>
    </source>
</evidence>
<dbReference type="InterPro" id="IPR015943">
    <property type="entry name" value="WD40/YVTN_repeat-like_dom_sf"/>
</dbReference>
<dbReference type="InterPro" id="IPR019775">
    <property type="entry name" value="WD40_repeat_CS"/>
</dbReference>
<dbReference type="PROSITE" id="PS50082">
    <property type="entry name" value="WD_REPEATS_2"/>
    <property type="match status" value="3"/>
</dbReference>
<keyword evidence="1 3" id="KW-0853">WD repeat</keyword>
<dbReference type="PROSITE" id="PS50181">
    <property type="entry name" value="FBOX"/>
    <property type="match status" value="1"/>
</dbReference>
<dbReference type="PROSITE" id="PS50294">
    <property type="entry name" value="WD_REPEATS_REGION"/>
    <property type="match status" value="3"/>
</dbReference>
<dbReference type="PROSITE" id="PS00678">
    <property type="entry name" value="WD_REPEATS_1"/>
    <property type="match status" value="1"/>
</dbReference>
<accession>A0ABP0FGD9</accession>
<dbReference type="InterPro" id="IPR036047">
    <property type="entry name" value="F-box-like_dom_sf"/>
</dbReference>
<evidence type="ECO:0000313" key="7">
    <source>
        <dbReference type="Proteomes" id="UP001642483"/>
    </source>
</evidence>
<dbReference type="EMBL" id="CAWYQH010000046">
    <property type="protein sequence ID" value="CAK8677766.1"/>
    <property type="molecule type" value="Genomic_DNA"/>
</dbReference>
<keyword evidence="2" id="KW-0677">Repeat</keyword>
<evidence type="ECO:0000256" key="3">
    <source>
        <dbReference type="PROSITE-ProRule" id="PRU00221"/>
    </source>
</evidence>
<dbReference type="CDD" id="cd00200">
    <property type="entry name" value="WD40"/>
    <property type="match status" value="1"/>
</dbReference>
<feature type="repeat" description="WD" evidence="3">
    <location>
        <begin position="466"/>
        <end position="505"/>
    </location>
</feature>
<evidence type="ECO:0000256" key="2">
    <source>
        <dbReference type="ARBA" id="ARBA00022737"/>
    </source>
</evidence>
<feature type="region of interest" description="Disordered" evidence="4">
    <location>
        <begin position="213"/>
        <end position="232"/>
    </location>
</feature>
<dbReference type="InterPro" id="IPR051075">
    <property type="entry name" value="SCF_subunit_WD-repeat"/>
</dbReference>
<feature type="repeat" description="WD" evidence="3">
    <location>
        <begin position="423"/>
        <end position="465"/>
    </location>
</feature>
<proteinExistence type="predicted"/>
<evidence type="ECO:0000256" key="1">
    <source>
        <dbReference type="ARBA" id="ARBA00022574"/>
    </source>
</evidence>
<dbReference type="SUPFAM" id="SSF81383">
    <property type="entry name" value="F-box domain"/>
    <property type="match status" value="1"/>
</dbReference>
<dbReference type="SUPFAM" id="SSF50978">
    <property type="entry name" value="WD40 repeat-like"/>
    <property type="match status" value="1"/>
</dbReference>
<gene>
    <name evidence="6" type="ORF">CVLEPA_LOCUS7762</name>
</gene>
<dbReference type="Gene3D" id="1.20.1280.50">
    <property type="match status" value="1"/>
</dbReference>
<evidence type="ECO:0000259" key="5">
    <source>
        <dbReference type="PROSITE" id="PS50181"/>
    </source>
</evidence>
<feature type="domain" description="F-box" evidence="5">
    <location>
        <begin position="254"/>
        <end position="304"/>
    </location>
</feature>
<dbReference type="Pfam" id="PF00646">
    <property type="entry name" value="F-box"/>
    <property type="match status" value="1"/>
</dbReference>
<dbReference type="Pfam" id="PF00400">
    <property type="entry name" value="WD40"/>
    <property type="match status" value="4"/>
</dbReference>
<feature type="repeat" description="WD" evidence="3">
    <location>
        <begin position="547"/>
        <end position="576"/>
    </location>
</feature>
<dbReference type="InterPro" id="IPR001680">
    <property type="entry name" value="WD40_rpt"/>
</dbReference>
<dbReference type="Proteomes" id="UP001642483">
    <property type="component" value="Unassembled WGS sequence"/>
</dbReference>